<comment type="caution">
    <text evidence="1">The sequence shown here is derived from an EMBL/GenBank/DDBJ whole genome shotgun (WGS) entry which is preliminary data.</text>
</comment>
<gene>
    <name evidence="1" type="ORF">JQ619_05370</name>
</gene>
<name>A0ABS5G1I8_9BRAD</name>
<evidence type="ECO:0000313" key="1">
    <source>
        <dbReference type="EMBL" id="MBR1135185.1"/>
    </source>
</evidence>
<proteinExistence type="predicted"/>
<dbReference type="RefSeq" id="WP_172238596.1">
    <property type="nucleotide sequence ID" value="NZ_JABFDP010000020.1"/>
</dbReference>
<dbReference type="EMBL" id="JAFCLK010000004">
    <property type="protein sequence ID" value="MBR1135185.1"/>
    <property type="molecule type" value="Genomic_DNA"/>
</dbReference>
<dbReference type="Proteomes" id="UP001314635">
    <property type="component" value="Unassembled WGS sequence"/>
</dbReference>
<organism evidence="1 2">
    <name type="scientific">Bradyrhizobium denitrificans</name>
    <dbReference type="NCBI Taxonomy" id="2734912"/>
    <lineage>
        <taxon>Bacteria</taxon>
        <taxon>Pseudomonadati</taxon>
        <taxon>Pseudomonadota</taxon>
        <taxon>Alphaproteobacteria</taxon>
        <taxon>Hyphomicrobiales</taxon>
        <taxon>Nitrobacteraceae</taxon>
        <taxon>Bradyrhizobium</taxon>
    </lineage>
</organism>
<dbReference type="Pfam" id="PF19985">
    <property type="entry name" value="DUF6421"/>
    <property type="match status" value="1"/>
</dbReference>
<sequence length="387" mass="43330">MDFGATLRFVSAINELRRDFNPYIAGRGKVPQPLTEAISRTARAFRDDAVTRAFADEVSATSDGVWDFSRTRAAIDATSSTLIIGALQNPYNELQGLDCLILEQLSPDPEFLETYPGSFARVIALKASSDGFSPNSCVALFGEHFVTPQGGVEQHNKACYFVDRFVARYNKITKMLITNYLHSGSMPLARKADDKVILRAMCVWLHMHEYSHRTGNMPLPEFLDFKTPRDAASLEELRVDVLTVLACYEMAMRGHPQAAAYAEIVFTERCFRYAVQYDINQNYDARGCAILFNWLVSLGSIKDSPNGLVVAALPELVSALRRIIATIDALEETLIRADRATNAAEKTRLVRTHLDWQGPATKYVQHPLMLRITNDMADQDLRFAYAS</sequence>
<reference evidence="2" key="1">
    <citation type="journal article" date="2021" name="ISME J.">
        <title>Evolutionary origin and ecological implication of a unique nif island in free-living Bradyrhizobium lineages.</title>
        <authorList>
            <person name="Tao J."/>
        </authorList>
    </citation>
    <scope>NUCLEOTIDE SEQUENCE [LARGE SCALE GENOMIC DNA]</scope>
    <source>
        <strain evidence="2">SZCCT0094</strain>
    </source>
</reference>
<keyword evidence="2" id="KW-1185">Reference proteome</keyword>
<evidence type="ECO:0000313" key="2">
    <source>
        <dbReference type="Proteomes" id="UP001314635"/>
    </source>
</evidence>
<protein>
    <submittedName>
        <fullName evidence="1">Uncharacterized protein</fullName>
    </submittedName>
</protein>
<accession>A0ABS5G1I8</accession>
<dbReference type="InterPro" id="IPR046306">
    <property type="entry name" value="DUF6421"/>
</dbReference>